<dbReference type="Pfam" id="PF17963">
    <property type="entry name" value="Big_9"/>
    <property type="match status" value="1"/>
</dbReference>
<dbReference type="RefSeq" id="WP_264500656.1">
    <property type="nucleotide sequence ID" value="NZ_JAPDDS010000004.1"/>
</dbReference>
<dbReference type="InterPro" id="IPR008928">
    <property type="entry name" value="6-hairpin_glycosidase_sf"/>
</dbReference>
<organism evidence="9 10">
    <name type="scientific">Luteolibacter flavescens</name>
    <dbReference type="NCBI Taxonomy" id="1859460"/>
    <lineage>
        <taxon>Bacteria</taxon>
        <taxon>Pseudomonadati</taxon>
        <taxon>Verrucomicrobiota</taxon>
        <taxon>Verrucomicrobiia</taxon>
        <taxon>Verrucomicrobiales</taxon>
        <taxon>Verrucomicrobiaceae</taxon>
        <taxon>Luteolibacter</taxon>
    </lineage>
</organism>
<dbReference type="Pfam" id="PF08531">
    <property type="entry name" value="Bac_rhamnosid_N"/>
    <property type="match status" value="1"/>
</dbReference>
<evidence type="ECO:0000313" key="10">
    <source>
        <dbReference type="Proteomes" id="UP001207930"/>
    </source>
</evidence>
<dbReference type="SUPFAM" id="SSF48208">
    <property type="entry name" value="Six-hairpin glycosidases"/>
    <property type="match status" value="1"/>
</dbReference>
<dbReference type="Gene3D" id="2.60.40.3440">
    <property type="match status" value="1"/>
</dbReference>
<feature type="signal peptide" evidence="4">
    <location>
        <begin position="1"/>
        <end position="20"/>
    </location>
</feature>
<keyword evidence="10" id="KW-1185">Reference proteome</keyword>
<dbReference type="Pfam" id="PF17389">
    <property type="entry name" value="Bac_rhamnosid6H"/>
    <property type="match status" value="1"/>
</dbReference>
<keyword evidence="3 9" id="KW-0378">Hydrolase</keyword>
<feature type="domain" description="Alpha-L-rhamnosidase C-terminal" evidence="8">
    <location>
        <begin position="1051"/>
        <end position="1126"/>
    </location>
</feature>
<gene>
    <name evidence="9" type="ORF">OKA04_08140</name>
</gene>
<sequence>MKKFLALPVFAALLAVPAWADLSVSKLRCEYLVDPVGIDEVEPRLSWVVASTERGERQTAWQIIVASTPEALAAGQGDLWDSGKVAGDATSQIEYAGSALASRAECHWKVRAWDKDDQPSAWSAPAKWTIGLLGNAEWSAKWIDGLTFGTAETGTPATITTASYEAVNGSGTAINVTALLNGMVSQGSFALGVTNETFGGDPSYNNVKQLRIVYQRGGQTTTRTFPENAVVSYPADLPAIIFPTITSARYESIANPGTYRDVTSTLQTAAQGGSFSRVVNNTNFGPDPAYNQAKRLRVNYSVDGVSSVRFVAENATFNYPGDLPKPLAVTLTAANFTAIDGTASANVLANLNNRAASGPFSMVVNIANLGGDPAPNKVKRLRLEYTLDGKSMIKYVDEQVTLNYPADLAQPTTVPLLRKPFTLEKPVKKATLYAAALGIYELSLNGGRVGDSTLAPEWTDYTKRLRYQAYDVTSQLAAGENVFGAQLAPGWYSGHIGNGGFKYWGASPALLAQMEVTFTDGTTQRVVTDGSWKMAASPTTYTDFMFGEDYDARREVPGWNAAGFNDSAWSNVLLRLEPERPMSSQAMEPVRTLMEITPKTLKQPAPGKWTYDMGQNMVGVLRLKITAAAGTKITLRHGEMLNPDGTLYTANLRGAPSIDTYICKGGGEETWTPKFTFHGFQYVELTGVSTQPPLDAITGVVFSSDTDFHGEFTSSDGYINQLQSNIVWGQRGNYLSVPTDCPQRDERLGWLGDAQVFVRTATYNADIAAFYTKWMTDVTDSQLADGRLPDVAPDAAPSSGTPAWNDAVVICPWVIYEAYGDKRILEKTYPAMKKWVEYCRTNSTNGIRDRGRGADYGDWLSINADTNKELIGTAYYAYSARLLGKSAAVIGNTADAATYEALFQTIKTAFINKYVNQSTGAFIGTGSNTQCAYAMALKFDLLPTALRASVASRLEADVIAKGNHLSTGFVGVSYLLPVLTESGKNSTAYNLLMQDTFPSWLFSVKLGATTIWERWDGWTPERGFQSTIMNSFNHYSLGSCGEWLYGTVAGIDLHPSAPAYKKILIRPRPGGALTHASGKIESMHGEIASGWSMHAGGFVMNVTIPTNTTAEVHVPAADAAAVTESGVAAGSAEGVTFLRMEGGAAVYEVVSGRYRFATGTEAPGTDTSARDPQAPLKMRIATLMSNDGSGLEFVSVDGLSVNGATLEVIDGWIHYTPQPGNVGADSFTYTVRDSSGGTRSFTVNVGIIPADAPVQEAERIETLADGSQRIVFSGVPGRIYRIQSSDTLDGPASWVDRKTEQAGEDGSFELLDSAPLPGKRFYRAVFP</sequence>
<dbReference type="Proteomes" id="UP001207930">
    <property type="component" value="Unassembled WGS sequence"/>
</dbReference>
<accession>A0ABT3FMA0</accession>
<dbReference type="EMBL" id="JAPDDS010000004">
    <property type="protein sequence ID" value="MCW1884696.1"/>
    <property type="molecule type" value="Genomic_DNA"/>
</dbReference>
<name>A0ABT3FMA0_9BACT</name>
<evidence type="ECO:0000256" key="1">
    <source>
        <dbReference type="ARBA" id="ARBA00001445"/>
    </source>
</evidence>
<evidence type="ECO:0000259" key="5">
    <source>
        <dbReference type="Pfam" id="PF05592"/>
    </source>
</evidence>
<evidence type="ECO:0000259" key="8">
    <source>
        <dbReference type="Pfam" id="PF17390"/>
    </source>
</evidence>
<reference evidence="9 10" key="1">
    <citation type="submission" date="2022-10" db="EMBL/GenBank/DDBJ databases">
        <title>Luteolibacter flavescens strain MCCC 1K03193, whole genome shotgun sequencing project.</title>
        <authorList>
            <person name="Zhao G."/>
            <person name="Shen L."/>
        </authorList>
    </citation>
    <scope>NUCLEOTIDE SEQUENCE [LARGE SCALE GENOMIC DNA]</scope>
    <source>
        <strain evidence="9 10">MCCC 1K03193</strain>
    </source>
</reference>
<proteinExistence type="predicted"/>
<dbReference type="EC" id="3.2.1.40" evidence="2"/>
<feature type="domain" description="Alpha-L-rhamnosidase concanavalin-like" evidence="5">
    <location>
        <begin position="604"/>
        <end position="701"/>
    </location>
</feature>
<dbReference type="Gene3D" id="2.60.120.260">
    <property type="entry name" value="Galactose-binding domain-like"/>
    <property type="match status" value="2"/>
</dbReference>
<protein>
    <recommendedName>
        <fullName evidence="2">alpha-L-rhamnosidase</fullName>
        <ecNumber evidence="2">3.2.1.40</ecNumber>
    </recommendedName>
</protein>
<feature type="domain" description="Alpha-L-rhamnosidase six-hairpin glycosidase" evidence="7">
    <location>
        <begin position="709"/>
        <end position="1048"/>
    </location>
</feature>
<dbReference type="Gene3D" id="1.50.10.10">
    <property type="match status" value="1"/>
</dbReference>
<dbReference type="GO" id="GO:0016787">
    <property type="term" value="F:hydrolase activity"/>
    <property type="evidence" value="ECO:0007669"/>
    <property type="project" value="UniProtKB-KW"/>
</dbReference>
<dbReference type="Pfam" id="PF17390">
    <property type="entry name" value="Bac_rhamnosid_C"/>
    <property type="match status" value="1"/>
</dbReference>
<feature type="chain" id="PRO_5045839579" description="alpha-L-rhamnosidase" evidence="4">
    <location>
        <begin position="21"/>
        <end position="1327"/>
    </location>
</feature>
<dbReference type="InterPro" id="IPR013737">
    <property type="entry name" value="Bac_rhamnosid_N"/>
</dbReference>
<dbReference type="InterPro" id="IPR013783">
    <property type="entry name" value="Ig-like_fold"/>
</dbReference>
<evidence type="ECO:0000259" key="6">
    <source>
        <dbReference type="Pfam" id="PF08531"/>
    </source>
</evidence>
<evidence type="ECO:0000256" key="2">
    <source>
        <dbReference type="ARBA" id="ARBA00012652"/>
    </source>
</evidence>
<dbReference type="Gene3D" id="2.60.40.10">
    <property type="entry name" value="Immunoglobulins"/>
    <property type="match status" value="1"/>
</dbReference>
<feature type="domain" description="Bacterial alpha-L-rhamnosidase N-terminal" evidence="6">
    <location>
        <begin position="425"/>
        <end position="592"/>
    </location>
</feature>
<evidence type="ECO:0000313" key="9">
    <source>
        <dbReference type="EMBL" id="MCW1884696.1"/>
    </source>
</evidence>
<comment type="catalytic activity">
    <reaction evidence="1">
        <text>Hydrolysis of terminal non-reducing alpha-L-rhamnose residues in alpha-L-rhamnosides.</text>
        <dbReference type="EC" id="3.2.1.40"/>
    </reaction>
</comment>
<dbReference type="Pfam" id="PF05592">
    <property type="entry name" value="Bac_rhamnosid"/>
    <property type="match status" value="1"/>
</dbReference>
<evidence type="ECO:0000259" key="7">
    <source>
        <dbReference type="Pfam" id="PF17389"/>
    </source>
</evidence>
<evidence type="ECO:0000256" key="4">
    <source>
        <dbReference type="SAM" id="SignalP"/>
    </source>
</evidence>
<dbReference type="InterPro" id="IPR035396">
    <property type="entry name" value="Bac_rhamnosid6H"/>
</dbReference>
<dbReference type="Gene3D" id="2.60.420.10">
    <property type="entry name" value="Maltose phosphorylase, domain 3"/>
    <property type="match status" value="1"/>
</dbReference>
<dbReference type="Pfam" id="PF25788">
    <property type="entry name" value="Ig_Rha78A_N"/>
    <property type="match status" value="1"/>
</dbReference>
<evidence type="ECO:0000256" key="3">
    <source>
        <dbReference type="ARBA" id="ARBA00022801"/>
    </source>
</evidence>
<dbReference type="InterPro" id="IPR016007">
    <property type="entry name" value="Alpha_rhamnosid"/>
</dbReference>
<dbReference type="InterPro" id="IPR035398">
    <property type="entry name" value="Bac_rhamnosid_C"/>
</dbReference>
<dbReference type="InterPro" id="IPR008902">
    <property type="entry name" value="Rhamnosid_concanavalin"/>
</dbReference>
<dbReference type="InterPro" id="IPR012341">
    <property type="entry name" value="6hp_glycosidase-like_sf"/>
</dbReference>
<comment type="caution">
    <text evidence="9">The sequence shown here is derived from an EMBL/GenBank/DDBJ whole genome shotgun (WGS) entry which is preliminary data.</text>
</comment>
<dbReference type="PANTHER" id="PTHR33307:SF6">
    <property type="entry name" value="ALPHA-RHAMNOSIDASE (EUROFUNG)-RELATED"/>
    <property type="match status" value="1"/>
</dbReference>
<keyword evidence="4" id="KW-0732">Signal</keyword>
<dbReference type="PANTHER" id="PTHR33307">
    <property type="entry name" value="ALPHA-RHAMNOSIDASE (EUROFUNG)"/>
    <property type="match status" value="1"/>
</dbReference>